<dbReference type="Pfam" id="PF04655">
    <property type="entry name" value="APH_6_hur"/>
    <property type="match status" value="1"/>
</dbReference>
<dbReference type="Gene3D" id="3.90.1200.10">
    <property type="match status" value="1"/>
</dbReference>
<keyword evidence="3" id="KW-1185">Reference proteome</keyword>
<dbReference type="InterPro" id="IPR006748">
    <property type="entry name" value="NH2Glyco/OHUrea_AB-resist_kin"/>
</dbReference>
<feature type="compositionally biased region" description="Low complexity" evidence="1">
    <location>
        <begin position="308"/>
        <end position="325"/>
    </location>
</feature>
<dbReference type="SUPFAM" id="SSF56112">
    <property type="entry name" value="Protein kinase-like (PK-like)"/>
    <property type="match status" value="1"/>
</dbReference>
<feature type="region of interest" description="Disordered" evidence="1">
    <location>
        <begin position="299"/>
        <end position="349"/>
    </location>
</feature>
<dbReference type="EMBL" id="WMLF01000022">
    <property type="protein sequence ID" value="MBB1242512.1"/>
    <property type="molecule type" value="Genomic_DNA"/>
</dbReference>
<gene>
    <name evidence="2" type="ORF">GL263_02840</name>
</gene>
<sequence>MRNRTPDEVPHRCRQRLLAHYGPDAERWLDGAPGLLKEAADRWRLSLADYHDIGHASVITVATDLDGRPLLLKAWPDPIRYRREMSALRLWARGPTAGVIESADDLAVAALELVGGRAGGAERPEREIPMVAAALHGLHTVGRRRRRQASGFPLLTDHLGEEMLPRMRRRAQQLDTSPWRPLVDAGLAVLSELEPDASRATVLHADLYRENVLFDRAICTRFIDPLPMAGDAVYDWAFWTVYYTLGQGTDSRLAMASRISRIPVPELAPWCRALALDGLLSYLESDDPRAQEMAGVLGSLSAHGGGADSTSRPSSSPGDPSSSGAVEGPAVATVGPVIHPPETKDPRHA</sequence>
<evidence type="ECO:0000313" key="2">
    <source>
        <dbReference type="EMBL" id="MBB1242512.1"/>
    </source>
</evidence>
<name>A0ABR6EAZ3_9ACTN</name>
<protein>
    <submittedName>
        <fullName evidence="2">Phosphotransferase</fullName>
    </submittedName>
</protein>
<dbReference type="Proteomes" id="UP000766698">
    <property type="component" value="Unassembled WGS sequence"/>
</dbReference>
<organism evidence="2 3">
    <name type="scientific">Streptomyces durbertensis</name>
    <dbReference type="NCBI Taxonomy" id="2448886"/>
    <lineage>
        <taxon>Bacteria</taxon>
        <taxon>Bacillati</taxon>
        <taxon>Actinomycetota</taxon>
        <taxon>Actinomycetes</taxon>
        <taxon>Kitasatosporales</taxon>
        <taxon>Streptomycetaceae</taxon>
        <taxon>Streptomyces</taxon>
    </lineage>
</organism>
<dbReference type="InterPro" id="IPR011009">
    <property type="entry name" value="Kinase-like_dom_sf"/>
</dbReference>
<proteinExistence type="predicted"/>
<comment type="caution">
    <text evidence="2">The sequence shown here is derived from an EMBL/GenBank/DDBJ whole genome shotgun (WGS) entry which is preliminary data.</text>
</comment>
<dbReference type="RefSeq" id="WP_182853938.1">
    <property type="nucleotide sequence ID" value="NZ_WMLF01000022.1"/>
</dbReference>
<evidence type="ECO:0000256" key="1">
    <source>
        <dbReference type="SAM" id="MobiDB-lite"/>
    </source>
</evidence>
<evidence type="ECO:0000313" key="3">
    <source>
        <dbReference type="Proteomes" id="UP000766698"/>
    </source>
</evidence>
<accession>A0ABR6EAZ3</accession>
<reference evidence="3" key="1">
    <citation type="journal article" date="2020" name="Syst. Appl. Microbiol.">
        <title>Streptomyces alkaliterrae sp. nov., isolated from an alkaline soil, and emended descriptions of Streptomyces alkaliphilus, Streptomyces calidiresistens and Streptomyces durbertensis.</title>
        <authorList>
            <person name="Swiecimska M."/>
            <person name="Golinska P."/>
            <person name="Nouioui I."/>
            <person name="Wypij M."/>
            <person name="Rai M."/>
            <person name="Sangal V."/>
            <person name="Goodfellow M."/>
        </authorList>
    </citation>
    <scope>NUCLEOTIDE SEQUENCE [LARGE SCALE GENOMIC DNA]</scope>
    <source>
        <strain evidence="3">DSM 104538</strain>
    </source>
</reference>